<dbReference type="Proteomes" id="UP001432251">
    <property type="component" value="Chromosome"/>
</dbReference>
<dbReference type="EMBL" id="CP146022">
    <property type="protein sequence ID" value="WWQ62214.1"/>
    <property type="molecule type" value="Genomic_DNA"/>
</dbReference>
<evidence type="ECO:0000313" key="2">
    <source>
        <dbReference type="Proteomes" id="UP001432251"/>
    </source>
</evidence>
<organism evidence="1 2">
    <name type="scientific">Streptomyces citrinus</name>
    <dbReference type="NCBI Taxonomy" id="3118173"/>
    <lineage>
        <taxon>Bacteria</taxon>
        <taxon>Bacillati</taxon>
        <taxon>Actinomycetota</taxon>
        <taxon>Actinomycetes</taxon>
        <taxon>Kitasatosporales</taxon>
        <taxon>Streptomycetaceae</taxon>
        <taxon>Streptomyces</taxon>
    </lineage>
</organism>
<sequence length="219" mass="24391">MQRDDTAQGLTFAGRAWATLLDLRDPATAGARRISDAQAWLAQNDFVEVASQMGRPNQIMVLNESGNGQQYVAPGAAARKEAADNTLGLGAMFHRYVQIPEAFWINGYLTVLSGAGVAMFLVLLCERGPKPNDEALWFSPKDAERRYALSEDTRSKGLRELAQVGLVRTKRRPINPTDFEVVHVRNVHYLDLDRLSETAVVRPQVRRFVRVPKNRSAGD</sequence>
<keyword evidence="2" id="KW-1185">Reference proteome</keyword>
<gene>
    <name evidence="1" type="ORF">V2W30_01735</name>
</gene>
<protein>
    <submittedName>
        <fullName evidence="1">Uncharacterized protein</fullName>
    </submittedName>
</protein>
<name>A0ACD5A4T9_9ACTN</name>
<proteinExistence type="predicted"/>
<evidence type="ECO:0000313" key="1">
    <source>
        <dbReference type="EMBL" id="WWQ62214.1"/>
    </source>
</evidence>
<accession>A0ACD5A4T9</accession>
<reference evidence="1" key="1">
    <citation type="journal article" date="2025" name="Int. J. Syst. Evol. Microbiol.">
        <title>Streptomyces citrinus sp. nov., with yellow diffusible pigment.</title>
        <authorList>
            <person name="He Y."/>
            <person name="Yang E."/>
            <person name="Xu J."/>
            <person name="Sun Y."/>
            <person name="Sun L."/>
        </authorList>
    </citation>
    <scope>NUCLEOTIDE SEQUENCE</scope>
    <source>
        <strain evidence="1">Q6</strain>
    </source>
</reference>